<dbReference type="InterPro" id="IPR036409">
    <property type="entry name" value="Aldolase_II/adducin_N_sf"/>
</dbReference>
<dbReference type="PANTHER" id="PTHR22789">
    <property type="entry name" value="FUCULOSE PHOSPHATE ALDOLASE"/>
    <property type="match status" value="1"/>
</dbReference>
<evidence type="ECO:0000256" key="1">
    <source>
        <dbReference type="ARBA" id="ARBA00022723"/>
    </source>
</evidence>
<keyword evidence="2" id="KW-0456">Lyase</keyword>
<keyword evidence="5" id="KW-1185">Reference proteome</keyword>
<comment type="caution">
    <text evidence="4">The sequence shown here is derived from an EMBL/GenBank/DDBJ whole genome shotgun (WGS) entry which is preliminary data.</text>
</comment>
<sequence length="221" mass="23905">MKFQSARQQVVEMSVLLADHGYFAATGGNLALKVDDEHIVVTPSAMDYYEMTAADACVLRLRDLAKIDGDRKPTVEAGMHAKLLSIRTDCRASIHTHQPIASACTLLGKPVPVLRAEDRALLGDEVRVVGYAPSGTSWLSSKLAKAVLPDANAYLLRTHGAICCGTSAERALRAISALERLTLDYLRERITARAAQASPQQAALQRLLATLDAQPIQEMVV</sequence>
<dbReference type="RefSeq" id="WP_284318913.1">
    <property type="nucleotide sequence ID" value="NZ_BSOB01000002.1"/>
</dbReference>
<organism evidence="4 5">
    <name type="scientific">Dyella acidisoli</name>
    <dbReference type="NCBI Taxonomy" id="1867834"/>
    <lineage>
        <taxon>Bacteria</taxon>
        <taxon>Pseudomonadati</taxon>
        <taxon>Pseudomonadota</taxon>
        <taxon>Gammaproteobacteria</taxon>
        <taxon>Lysobacterales</taxon>
        <taxon>Rhodanobacteraceae</taxon>
        <taxon>Dyella</taxon>
    </lineage>
</organism>
<dbReference type="InterPro" id="IPR050197">
    <property type="entry name" value="Aldolase_class_II_sugar_metab"/>
</dbReference>
<dbReference type="PANTHER" id="PTHR22789:SF0">
    <property type="entry name" value="3-OXO-TETRONATE 4-PHOSPHATE DECARBOXYLASE-RELATED"/>
    <property type="match status" value="1"/>
</dbReference>
<protein>
    <submittedName>
        <fullName evidence="4">L-ribulose-5-phosphate 4-epimerase</fullName>
    </submittedName>
</protein>
<dbReference type="Gene3D" id="3.40.225.10">
    <property type="entry name" value="Class II aldolase/adducin N-terminal domain"/>
    <property type="match status" value="1"/>
</dbReference>
<evidence type="ECO:0000256" key="2">
    <source>
        <dbReference type="ARBA" id="ARBA00023239"/>
    </source>
</evidence>
<evidence type="ECO:0000313" key="5">
    <source>
        <dbReference type="Proteomes" id="UP001156670"/>
    </source>
</evidence>
<dbReference type="SMART" id="SM01007">
    <property type="entry name" value="Aldolase_II"/>
    <property type="match status" value="1"/>
</dbReference>
<proteinExistence type="predicted"/>
<dbReference type="SUPFAM" id="SSF53639">
    <property type="entry name" value="AraD/HMP-PK domain-like"/>
    <property type="match status" value="1"/>
</dbReference>
<dbReference type="InterPro" id="IPR001303">
    <property type="entry name" value="Aldolase_II/adducin_N"/>
</dbReference>
<feature type="domain" description="Class II aldolase/adducin N-terminal" evidence="3">
    <location>
        <begin position="8"/>
        <end position="186"/>
    </location>
</feature>
<accession>A0ABQ5XJ86</accession>
<evidence type="ECO:0000313" key="4">
    <source>
        <dbReference type="EMBL" id="GLQ91133.1"/>
    </source>
</evidence>
<gene>
    <name evidence="4" type="ORF">GCM10007901_00830</name>
</gene>
<dbReference type="Proteomes" id="UP001156670">
    <property type="component" value="Unassembled WGS sequence"/>
</dbReference>
<evidence type="ECO:0000259" key="3">
    <source>
        <dbReference type="SMART" id="SM01007"/>
    </source>
</evidence>
<name>A0ABQ5XJ86_9GAMM</name>
<dbReference type="Pfam" id="PF00596">
    <property type="entry name" value="Aldolase_II"/>
    <property type="match status" value="1"/>
</dbReference>
<dbReference type="EMBL" id="BSOB01000002">
    <property type="protein sequence ID" value="GLQ91133.1"/>
    <property type="molecule type" value="Genomic_DNA"/>
</dbReference>
<keyword evidence="1" id="KW-0479">Metal-binding</keyword>
<reference evidence="5" key="1">
    <citation type="journal article" date="2019" name="Int. J. Syst. Evol. Microbiol.">
        <title>The Global Catalogue of Microorganisms (GCM) 10K type strain sequencing project: providing services to taxonomists for standard genome sequencing and annotation.</title>
        <authorList>
            <consortium name="The Broad Institute Genomics Platform"/>
            <consortium name="The Broad Institute Genome Sequencing Center for Infectious Disease"/>
            <person name="Wu L."/>
            <person name="Ma J."/>
        </authorList>
    </citation>
    <scope>NUCLEOTIDE SEQUENCE [LARGE SCALE GENOMIC DNA]</scope>
    <source>
        <strain evidence="5">NBRC 111980</strain>
    </source>
</reference>